<reference evidence="3 4" key="1">
    <citation type="submission" date="2020-08" db="EMBL/GenBank/DDBJ databases">
        <title>A Genomic Blueprint of the Chicken Gut Microbiome.</title>
        <authorList>
            <person name="Gilroy R."/>
            <person name="Ravi A."/>
            <person name="Getino M."/>
            <person name="Pursley I."/>
            <person name="Horton D.L."/>
            <person name="Alikhan N.-F."/>
            <person name="Baker D."/>
            <person name="Gharbi K."/>
            <person name="Hall N."/>
            <person name="Watson M."/>
            <person name="Adriaenssens E.M."/>
            <person name="Foster-Nyarko E."/>
            <person name="Jarju S."/>
            <person name="Secka A."/>
            <person name="Antonio M."/>
            <person name="Oren A."/>
            <person name="Chaudhuri R."/>
            <person name="La Ragione R.M."/>
            <person name="Hildebrand F."/>
            <person name="Pallen M.J."/>
        </authorList>
    </citation>
    <scope>NUCLEOTIDE SEQUENCE [LARGE SCALE GENOMIC DNA]</scope>
    <source>
        <strain evidence="3 4">Sa4CUA7</strain>
    </source>
</reference>
<feature type="transmembrane region" description="Helical" evidence="2">
    <location>
        <begin position="52"/>
        <end position="72"/>
    </location>
</feature>
<keyword evidence="2" id="KW-0472">Membrane</keyword>
<feature type="compositionally biased region" description="Pro residues" evidence="1">
    <location>
        <begin position="111"/>
        <end position="121"/>
    </location>
</feature>
<evidence type="ECO:0000313" key="4">
    <source>
        <dbReference type="Proteomes" id="UP000648352"/>
    </source>
</evidence>
<evidence type="ECO:0000256" key="2">
    <source>
        <dbReference type="SAM" id="Phobius"/>
    </source>
</evidence>
<evidence type="ECO:0000313" key="3">
    <source>
        <dbReference type="EMBL" id="MBD7957957.1"/>
    </source>
</evidence>
<name>A0ABR8S3A1_9MICO</name>
<dbReference type="Pfam" id="PF11298">
    <property type="entry name" value="DUF3099"/>
    <property type="match status" value="1"/>
</dbReference>
<accession>A0ABR8S3A1</accession>
<keyword evidence="4" id="KW-1185">Reference proteome</keyword>
<evidence type="ECO:0000256" key="1">
    <source>
        <dbReference type="SAM" id="MobiDB-lite"/>
    </source>
</evidence>
<dbReference type="Proteomes" id="UP000648352">
    <property type="component" value="Unassembled WGS sequence"/>
</dbReference>
<protein>
    <submittedName>
        <fullName evidence="3">DUF3099 domain-containing protein</fullName>
    </submittedName>
</protein>
<organism evidence="3 4">
    <name type="scientific">Microbacterium pullorum</name>
    <dbReference type="NCBI Taxonomy" id="2762236"/>
    <lineage>
        <taxon>Bacteria</taxon>
        <taxon>Bacillati</taxon>
        <taxon>Actinomycetota</taxon>
        <taxon>Actinomycetes</taxon>
        <taxon>Micrococcales</taxon>
        <taxon>Microbacteriaceae</taxon>
        <taxon>Microbacterium</taxon>
    </lineage>
</organism>
<gene>
    <name evidence="3" type="ORF">H9651_09940</name>
</gene>
<feature type="compositionally biased region" description="Polar residues" evidence="1">
    <location>
        <begin position="1"/>
        <end position="12"/>
    </location>
</feature>
<keyword evidence="2" id="KW-1133">Transmembrane helix</keyword>
<feature type="region of interest" description="Disordered" evidence="1">
    <location>
        <begin position="1"/>
        <end position="22"/>
    </location>
</feature>
<dbReference type="EMBL" id="JACSQP010000005">
    <property type="protein sequence ID" value="MBD7957957.1"/>
    <property type="molecule type" value="Genomic_DNA"/>
</dbReference>
<dbReference type="InterPro" id="IPR021449">
    <property type="entry name" value="DUF3099"/>
</dbReference>
<feature type="transmembrane region" description="Helical" evidence="2">
    <location>
        <begin position="27"/>
        <end position="46"/>
    </location>
</feature>
<feature type="compositionally biased region" description="Pro residues" evidence="1">
    <location>
        <begin position="92"/>
        <end position="101"/>
    </location>
</feature>
<proteinExistence type="predicted"/>
<comment type="caution">
    <text evidence="3">The sequence shown here is derived from an EMBL/GenBank/DDBJ whole genome shotgun (WGS) entry which is preliminary data.</text>
</comment>
<feature type="region of interest" description="Disordered" evidence="1">
    <location>
        <begin position="76"/>
        <end position="121"/>
    </location>
</feature>
<dbReference type="RefSeq" id="WP_191719147.1">
    <property type="nucleotide sequence ID" value="NZ_JACSQP010000005.1"/>
</dbReference>
<keyword evidence="2" id="KW-0812">Transmembrane</keyword>
<sequence length="121" mass="12978">MKKSTRAQSATSLPPAPRDEAGSRMTAYLITMTVRATCFVLMVVITPYGWHTALLAIGAIVLPYFAVVLANVGTDTRPTRAVNPERALPAAPTTPPPPPVERPQVIRLDEQPPPEPGAPEK</sequence>